<reference evidence="1 2" key="1">
    <citation type="submission" date="2018-08" db="EMBL/GenBank/DDBJ databases">
        <title>A genome reference for cultivated species of the human gut microbiota.</title>
        <authorList>
            <person name="Zou Y."/>
            <person name="Xue W."/>
            <person name="Luo G."/>
        </authorList>
    </citation>
    <scope>NUCLEOTIDE SEQUENCE [LARGE SCALE GENOMIC DNA]</scope>
    <source>
        <strain evidence="1 2">AF24-12</strain>
    </source>
</reference>
<dbReference type="Proteomes" id="UP000283872">
    <property type="component" value="Unassembled WGS sequence"/>
</dbReference>
<accession>A0A3R5ZIK5</accession>
<evidence type="ECO:0000313" key="1">
    <source>
        <dbReference type="EMBL" id="RGS18025.1"/>
    </source>
</evidence>
<organism evidence="1 2">
    <name type="scientific">Segatella copri</name>
    <dbReference type="NCBI Taxonomy" id="165179"/>
    <lineage>
        <taxon>Bacteria</taxon>
        <taxon>Pseudomonadati</taxon>
        <taxon>Bacteroidota</taxon>
        <taxon>Bacteroidia</taxon>
        <taxon>Bacteroidales</taxon>
        <taxon>Prevotellaceae</taxon>
        <taxon>Segatella</taxon>
    </lineage>
</organism>
<comment type="caution">
    <text evidence="1">The sequence shown here is derived from an EMBL/GenBank/DDBJ whole genome shotgun (WGS) entry which is preliminary data.</text>
</comment>
<proteinExistence type="predicted"/>
<protein>
    <submittedName>
        <fullName evidence="1">Uncharacterized protein</fullName>
    </submittedName>
</protein>
<dbReference type="EMBL" id="QRVA01000006">
    <property type="protein sequence ID" value="RGS18025.1"/>
    <property type="molecule type" value="Genomic_DNA"/>
</dbReference>
<evidence type="ECO:0000313" key="2">
    <source>
        <dbReference type="Proteomes" id="UP000283872"/>
    </source>
</evidence>
<dbReference type="AlphaFoldDB" id="A0A3R5ZIK5"/>
<name>A0A3R5ZIK5_9BACT</name>
<sequence length="81" mass="9964">MTSIRKAKKQMKKARPYWESQGYRFRRKAKIIRYSLKSFLGGYSTKWIYYCFVNMDGRIQNYFPIRTKSRRKRGKHEKTTL</sequence>
<gene>
    <name evidence="1" type="ORF">DWY11_04375</name>
</gene>